<organism evidence="1 2">
    <name type="scientific">Candidatus Falkowbacteria bacterium CG02_land_8_20_14_3_00_36_14</name>
    <dbReference type="NCBI Taxonomy" id="1974560"/>
    <lineage>
        <taxon>Bacteria</taxon>
        <taxon>Candidatus Falkowiibacteriota</taxon>
    </lineage>
</organism>
<comment type="caution">
    <text evidence="1">The sequence shown here is derived from an EMBL/GenBank/DDBJ whole genome shotgun (WGS) entry which is preliminary data.</text>
</comment>
<accession>A0A2M7DME7</accession>
<gene>
    <name evidence="1" type="ORF">COS18_03620</name>
</gene>
<dbReference type="EMBL" id="PETS01000094">
    <property type="protein sequence ID" value="PIV50932.1"/>
    <property type="molecule type" value="Genomic_DNA"/>
</dbReference>
<protein>
    <recommendedName>
        <fullName evidence="3">DUF2283 domain-containing protein</fullName>
    </recommendedName>
</protein>
<sequence>MIYDHEANIICLEVAKGKIHNAKEFGNFIIHISKAGKPILIEILDGSKFIGQMDKVKKIKKFSEEIATAS</sequence>
<dbReference type="Proteomes" id="UP000228896">
    <property type="component" value="Unassembled WGS sequence"/>
</dbReference>
<evidence type="ECO:0000313" key="1">
    <source>
        <dbReference type="EMBL" id="PIV50932.1"/>
    </source>
</evidence>
<evidence type="ECO:0000313" key="2">
    <source>
        <dbReference type="Proteomes" id="UP000228896"/>
    </source>
</evidence>
<proteinExistence type="predicted"/>
<evidence type="ECO:0008006" key="3">
    <source>
        <dbReference type="Google" id="ProtNLM"/>
    </source>
</evidence>
<reference evidence="2" key="1">
    <citation type="submission" date="2017-09" db="EMBL/GenBank/DDBJ databases">
        <title>Depth-based differentiation of microbial function through sediment-hosted aquifers and enrichment of novel symbionts in the deep terrestrial subsurface.</title>
        <authorList>
            <person name="Probst A.J."/>
            <person name="Ladd B."/>
            <person name="Jarett J.K."/>
            <person name="Geller-Mcgrath D.E."/>
            <person name="Sieber C.M.K."/>
            <person name="Emerson J.B."/>
            <person name="Anantharaman K."/>
            <person name="Thomas B.C."/>
            <person name="Malmstrom R."/>
            <person name="Stieglmeier M."/>
            <person name="Klingl A."/>
            <person name="Woyke T."/>
            <person name="Ryan C.M."/>
            <person name="Banfield J.F."/>
        </authorList>
    </citation>
    <scope>NUCLEOTIDE SEQUENCE [LARGE SCALE GENOMIC DNA]</scope>
</reference>
<dbReference type="AlphaFoldDB" id="A0A2M7DME7"/>
<name>A0A2M7DME7_9BACT</name>